<evidence type="ECO:0000256" key="5">
    <source>
        <dbReference type="ARBA" id="ARBA00022840"/>
    </source>
</evidence>
<keyword evidence="3" id="KW-0808">Transferase</keyword>
<evidence type="ECO:0000313" key="8">
    <source>
        <dbReference type="EMBL" id="KAF7130628.1"/>
    </source>
</evidence>
<keyword evidence="6" id="KW-0325">Glycoprotein</keyword>
<keyword evidence="2" id="KW-0418">Kinase</keyword>
<dbReference type="GO" id="GO:0005524">
    <property type="term" value="F:ATP binding"/>
    <property type="evidence" value="ECO:0007669"/>
    <property type="project" value="UniProtKB-KW"/>
</dbReference>
<dbReference type="PANTHER" id="PTHR34590:SF5">
    <property type="entry name" value="OS04G0586500 PROTEIN"/>
    <property type="match status" value="1"/>
</dbReference>
<gene>
    <name evidence="8" type="ORF">RHSIM_Rhsim10G0053800</name>
</gene>
<dbReference type="OrthoDB" id="1720310at2759"/>
<evidence type="ECO:0000313" key="9">
    <source>
        <dbReference type="Proteomes" id="UP000626092"/>
    </source>
</evidence>
<organism evidence="8 9">
    <name type="scientific">Rhododendron simsii</name>
    <name type="common">Sims's rhododendron</name>
    <dbReference type="NCBI Taxonomy" id="118357"/>
    <lineage>
        <taxon>Eukaryota</taxon>
        <taxon>Viridiplantae</taxon>
        <taxon>Streptophyta</taxon>
        <taxon>Embryophyta</taxon>
        <taxon>Tracheophyta</taxon>
        <taxon>Spermatophyta</taxon>
        <taxon>Magnoliopsida</taxon>
        <taxon>eudicotyledons</taxon>
        <taxon>Gunneridae</taxon>
        <taxon>Pentapetalae</taxon>
        <taxon>asterids</taxon>
        <taxon>Ericales</taxon>
        <taxon>Ericaceae</taxon>
        <taxon>Ericoideae</taxon>
        <taxon>Rhodoreae</taxon>
        <taxon>Rhododendron</taxon>
    </lineage>
</organism>
<dbReference type="EMBL" id="WJXA01000010">
    <property type="protein sequence ID" value="KAF7130628.1"/>
    <property type="molecule type" value="Genomic_DNA"/>
</dbReference>
<accession>A0A834GI30</accession>
<dbReference type="GO" id="GO:0004674">
    <property type="term" value="F:protein serine/threonine kinase activity"/>
    <property type="evidence" value="ECO:0007669"/>
    <property type="project" value="UniProtKB-KW"/>
</dbReference>
<dbReference type="AlphaFoldDB" id="A0A834GI30"/>
<name>A0A834GI30_RHOSS</name>
<keyword evidence="2" id="KW-0723">Serine/threonine-protein kinase</keyword>
<evidence type="ECO:0000256" key="1">
    <source>
        <dbReference type="ARBA" id="ARBA00004479"/>
    </source>
</evidence>
<dbReference type="Gene3D" id="2.60.120.430">
    <property type="entry name" value="Galactose-binding lectin"/>
    <property type="match status" value="1"/>
</dbReference>
<feature type="domain" description="Malectin-like" evidence="7">
    <location>
        <begin position="52"/>
        <end position="178"/>
    </location>
</feature>
<dbReference type="InterPro" id="IPR024788">
    <property type="entry name" value="Malectin-like_Carb-bd_dom"/>
</dbReference>
<dbReference type="GO" id="GO:0004714">
    <property type="term" value="F:transmembrane receptor protein tyrosine kinase activity"/>
    <property type="evidence" value="ECO:0007669"/>
    <property type="project" value="InterPro"/>
</dbReference>
<keyword evidence="5" id="KW-0067">ATP-binding</keyword>
<evidence type="ECO:0000256" key="6">
    <source>
        <dbReference type="ARBA" id="ARBA00023180"/>
    </source>
</evidence>
<keyword evidence="9" id="KW-1185">Reference proteome</keyword>
<evidence type="ECO:0000256" key="2">
    <source>
        <dbReference type="ARBA" id="ARBA00022527"/>
    </source>
</evidence>
<protein>
    <recommendedName>
        <fullName evidence="7">Malectin-like domain-containing protein</fullName>
    </recommendedName>
</protein>
<reference evidence="8" key="1">
    <citation type="submission" date="2019-11" db="EMBL/GenBank/DDBJ databases">
        <authorList>
            <person name="Liu Y."/>
            <person name="Hou J."/>
            <person name="Li T.-Q."/>
            <person name="Guan C.-H."/>
            <person name="Wu X."/>
            <person name="Wu H.-Z."/>
            <person name="Ling F."/>
            <person name="Zhang R."/>
            <person name="Shi X.-G."/>
            <person name="Ren J.-P."/>
            <person name="Chen E.-F."/>
            <person name="Sun J.-M."/>
        </authorList>
    </citation>
    <scope>NUCLEOTIDE SEQUENCE</scope>
    <source>
        <strain evidence="8">Adult_tree_wgs_1</strain>
        <tissue evidence="8">Leaves</tissue>
    </source>
</reference>
<comment type="caution">
    <text evidence="8">The sequence shown here is derived from an EMBL/GenBank/DDBJ whole genome shotgun (WGS) entry which is preliminary data.</text>
</comment>
<dbReference type="Proteomes" id="UP000626092">
    <property type="component" value="Unassembled WGS sequence"/>
</dbReference>
<evidence type="ECO:0000259" key="7">
    <source>
        <dbReference type="Pfam" id="PF12819"/>
    </source>
</evidence>
<sequence length="215" mass="23996">MKKVELFRGWVKEDEDLGLDSLVKEYCLNVEENRPLIITFSPPLGGSSDVAYAFVNGIEIVSMSAGLYHAQEGDAGAHVVGQNFRLPIDKSIALEMVQRLNVGGTAISSMEDTDLFRDWSQDSNSLMETSYVQPVTTTLYIKYTSIPSYIAPQKIYQTSWSMITNRQGNGTFNFTWKFRIDLGFSTARIGGIQPEQPRSKSCWGEPNAPGKCFDI</sequence>
<evidence type="ECO:0000256" key="4">
    <source>
        <dbReference type="ARBA" id="ARBA00022741"/>
    </source>
</evidence>
<dbReference type="GO" id="GO:0016020">
    <property type="term" value="C:membrane"/>
    <property type="evidence" value="ECO:0007669"/>
    <property type="project" value="UniProtKB-SubCell"/>
</dbReference>
<comment type="subcellular location">
    <subcellularLocation>
        <location evidence="1">Membrane</location>
        <topology evidence="1">Single-pass type I membrane protein</topology>
    </subcellularLocation>
</comment>
<proteinExistence type="predicted"/>
<keyword evidence="4" id="KW-0547">Nucleotide-binding</keyword>
<evidence type="ECO:0000256" key="3">
    <source>
        <dbReference type="ARBA" id="ARBA00022679"/>
    </source>
</evidence>
<dbReference type="Pfam" id="PF12819">
    <property type="entry name" value="Malectin_like"/>
    <property type="match status" value="1"/>
</dbReference>
<dbReference type="PANTHER" id="PTHR34590">
    <property type="entry name" value="OS03G0124300 PROTEIN-RELATED"/>
    <property type="match status" value="1"/>
</dbReference>
<dbReference type="InterPro" id="IPR045272">
    <property type="entry name" value="ANXUR1/2-like"/>
</dbReference>